<name>A0ABU1WMZ6_9BURK</name>
<comment type="caution">
    <text evidence="1">The sequence shown here is derived from an EMBL/GenBank/DDBJ whole genome shotgun (WGS) entry which is preliminary data.</text>
</comment>
<accession>A0ABU1WMZ6</accession>
<gene>
    <name evidence="1" type="ORF">J2W49_002370</name>
</gene>
<organism evidence="1 2">
    <name type="scientific">Hydrogenophaga palleronii</name>
    <dbReference type="NCBI Taxonomy" id="65655"/>
    <lineage>
        <taxon>Bacteria</taxon>
        <taxon>Pseudomonadati</taxon>
        <taxon>Pseudomonadota</taxon>
        <taxon>Betaproteobacteria</taxon>
        <taxon>Burkholderiales</taxon>
        <taxon>Comamonadaceae</taxon>
        <taxon>Hydrogenophaga</taxon>
    </lineage>
</organism>
<evidence type="ECO:0008006" key="3">
    <source>
        <dbReference type="Google" id="ProtNLM"/>
    </source>
</evidence>
<reference evidence="1 2" key="1">
    <citation type="submission" date="2023-07" db="EMBL/GenBank/DDBJ databases">
        <title>Sorghum-associated microbial communities from plants grown in Nebraska, USA.</title>
        <authorList>
            <person name="Schachtman D."/>
        </authorList>
    </citation>
    <scope>NUCLEOTIDE SEQUENCE [LARGE SCALE GENOMIC DNA]</scope>
    <source>
        <strain evidence="1 2">4249</strain>
    </source>
</reference>
<sequence>MSAPPMALEPSPHLLVPFASASAPECQAMLKALKLPQLEALLAELVLEHTDPGHDHSLSAPHERAQAQALGIVQADGTVFPDGQIPWAAAYSETPTTPQAWFTPCHFQVGMDQVTLLPADQFGLDDAHARPLFDALTPYCREDGITLTYESATRWRASGDVLKGLACASLDRVSGRTVDGWLADNPLQHAGSQLLKRLQSEAQMLFYTHPVNDTREAARQPIINGFWVSGAGAAAVAPATDAAPTMPDALRQAALRGDWAAWQAALAELDATHIRALREATRRGEPVMLTLCGERHAQRWTSVRRGAVARLGQRFKNLLGSNPAWKVLESL</sequence>
<evidence type="ECO:0000313" key="2">
    <source>
        <dbReference type="Proteomes" id="UP001265700"/>
    </source>
</evidence>
<proteinExistence type="predicted"/>
<dbReference type="RefSeq" id="WP_310315869.1">
    <property type="nucleotide sequence ID" value="NZ_JAVDWU010000004.1"/>
</dbReference>
<dbReference type="Proteomes" id="UP001265700">
    <property type="component" value="Unassembled WGS sequence"/>
</dbReference>
<keyword evidence="2" id="KW-1185">Reference proteome</keyword>
<protein>
    <recommendedName>
        <fullName evidence="3">Phosphoglycerate mutase</fullName>
    </recommendedName>
</protein>
<evidence type="ECO:0000313" key="1">
    <source>
        <dbReference type="EMBL" id="MDR7150412.1"/>
    </source>
</evidence>
<dbReference type="EMBL" id="JAVDWU010000004">
    <property type="protein sequence ID" value="MDR7150412.1"/>
    <property type="molecule type" value="Genomic_DNA"/>
</dbReference>